<evidence type="ECO:0000313" key="1">
    <source>
        <dbReference type="EMBL" id="MBU5491327.1"/>
    </source>
</evidence>
<reference evidence="1 2" key="1">
    <citation type="submission" date="2021-06" db="EMBL/GenBank/DDBJ databases">
        <authorList>
            <person name="Sun Q."/>
            <person name="Li D."/>
        </authorList>
    </citation>
    <scope>NUCLEOTIDE SEQUENCE [LARGE SCALE GENOMIC DNA]</scope>
    <source>
        <strain evidence="1 2">MSJd-7</strain>
    </source>
</reference>
<dbReference type="RefSeq" id="WP_216471039.1">
    <property type="nucleotide sequence ID" value="NZ_JAHLQI010000007.1"/>
</dbReference>
<sequence length="75" mass="9031">MTKELMYYANAFQRLVLKSNIRTYAEYARGYYNLAMHTSHKVDKHKYMQLVKKYTVLGRKLQCEMEILDKVFEGE</sequence>
<evidence type="ECO:0000313" key="2">
    <source>
        <dbReference type="Proteomes" id="UP000783588"/>
    </source>
</evidence>
<protein>
    <recommendedName>
        <fullName evidence="3">Transcriptional regulator</fullName>
    </recommendedName>
</protein>
<dbReference type="EMBL" id="JAHLQI010000007">
    <property type="protein sequence ID" value="MBU5491327.1"/>
    <property type="molecule type" value="Genomic_DNA"/>
</dbReference>
<dbReference type="Proteomes" id="UP000783588">
    <property type="component" value="Unassembled WGS sequence"/>
</dbReference>
<keyword evidence="2" id="KW-1185">Reference proteome</keyword>
<proteinExistence type="predicted"/>
<accession>A0ABS6EUG7</accession>
<name>A0ABS6EUG7_9FIRM</name>
<gene>
    <name evidence="1" type="ORF">KQI75_11980</name>
</gene>
<organism evidence="1 2">
    <name type="scientific">Butyricicoccus intestinisimiae</name>
    <dbReference type="NCBI Taxonomy" id="2841509"/>
    <lineage>
        <taxon>Bacteria</taxon>
        <taxon>Bacillati</taxon>
        <taxon>Bacillota</taxon>
        <taxon>Clostridia</taxon>
        <taxon>Eubacteriales</taxon>
        <taxon>Butyricicoccaceae</taxon>
        <taxon>Butyricicoccus</taxon>
    </lineage>
</organism>
<comment type="caution">
    <text evidence="1">The sequence shown here is derived from an EMBL/GenBank/DDBJ whole genome shotgun (WGS) entry which is preliminary data.</text>
</comment>
<evidence type="ECO:0008006" key="3">
    <source>
        <dbReference type="Google" id="ProtNLM"/>
    </source>
</evidence>